<evidence type="ECO:0000256" key="1">
    <source>
        <dbReference type="ARBA" id="ARBA00006915"/>
    </source>
</evidence>
<dbReference type="InterPro" id="IPR017459">
    <property type="entry name" value="Glycosyl_Trfase_fam3_N_dom"/>
</dbReference>
<comment type="subunit">
    <text evidence="2">Homodimer.</text>
</comment>
<dbReference type="EC" id="2.4.2.2" evidence="6"/>
<dbReference type="SUPFAM" id="SSF54680">
    <property type="entry name" value="Pyrimidine nucleoside phosphorylase C-terminal domain"/>
    <property type="match status" value="1"/>
</dbReference>
<dbReference type="SUPFAM" id="SSF52418">
    <property type="entry name" value="Nucleoside phosphorylase/phosphoribosyltransferase catalytic domain"/>
    <property type="match status" value="1"/>
</dbReference>
<reference evidence="6 7" key="1">
    <citation type="submission" date="2013-08" db="EMBL/GenBank/DDBJ databases">
        <authorList>
            <person name="Durkin A.S."/>
            <person name="Haft D.R."/>
            <person name="McCorrison J."/>
            <person name="Torralba M."/>
            <person name="Gillis M."/>
            <person name="Haft D.H."/>
            <person name="Methe B."/>
            <person name="Sutton G."/>
            <person name="Nelson K.E."/>
        </authorList>
    </citation>
    <scope>NUCLEOTIDE SEQUENCE [LARGE SCALE GENOMIC DNA]</scope>
    <source>
        <strain evidence="6 7">F0195</strain>
    </source>
</reference>
<dbReference type="NCBIfam" id="NF004747">
    <property type="entry name" value="PRK06078.1"/>
    <property type="match status" value="1"/>
</dbReference>
<sequence>MRMYDVIERKRNGGELSGEEIRFFVKGYVAGDVPDYQASALCMAIYFQGMTQRETVDLTRAMLASGDVIDLSSIPGIKVDKHSTGGVGDKTSLVVAPIVASLGVRVAKMSGRGLGYTGGTLDKLESIPGLSVNISRTRFERIVSEVGCAIIGQTGNLVPADKKIYALRDVTATVDSTPLIASSIMSKKIAAGSDRILLDVKCGSGAFMKTVDDAIALAREMVAIGEGMGRPTVALITDMGRPLGTCIGNALEVAEAVATLKGEGPRDLTDICVELAANMLFLAGLGTIEGCRGFARNQIDNGQGFHKLKEMVAAQGGDASLLDDAFGRLARPRASREVRATKSGYLYAMDTERCGLASVALGAGRATKDDTIDHSAGIVLSAKTGAVVEEGDVLATLYAANDRLLDEGEHALRAAFDIRAEQPRPVPLFLARVTIDGVRRAGA</sequence>
<dbReference type="Proteomes" id="UP000016638">
    <property type="component" value="Unassembled WGS sequence"/>
</dbReference>
<dbReference type="GO" id="GO:0006206">
    <property type="term" value="P:pyrimidine nucleobase metabolic process"/>
    <property type="evidence" value="ECO:0007669"/>
    <property type="project" value="InterPro"/>
</dbReference>
<dbReference type="InterPro" id="IPR013102">
    <property type="entry name" value="PYNP_C"/>
</dbReference>
<dbReference type="AlphaFoldDB" id="U2USX2"/>
<dbReference type="Gene3D" id="3.90.1170.30">
    <property type="entry name" value="Pyrimidine nucleoside phosphorylase-like, C-terminal domain"/>
    <property type="match status" value="1"/>
</dbReference>
<dbReference type="PATRIC" id="fig|1125712.3.peg.2415"/>
<dbReference type="InterPro" id="IPR035902">
    <property type="entry name" value="Nuc_phospho_transferase"/>
</dbReference>
<dbReference type="Gene3D" id="3.40.1030.10">
    <property type="entry name" value="Nucleoside phosphorylase/phosphoribosyltransferase catalytic domain"/>
    <property type="match status" value="1"/>
</dbReference>
<evidence type="ECO:0000256" key="4">
    <source>
        <dbReference type="ARBA" id="ARBA00022679"/>
    </source>
</evidence>
<dbReference type="InterPro" id="IPR000312">
    <property type="entry name" value="Glycosyl_Trfase_fam3"/>
</dbReference>
<dbReference type="PROSITE" id="PS00647">
    <property type="entry name" value="THYMID_PHOSPHORYLASE"/>
    <property type="match status" value="1"/>
</dbReference>
<dbReference type="PANTHER" id="PTHR10515">
    <property type="entry name" value="THYMIDINE PHOSPHORYLASE"/>
    <property type="match status" value="1"/>
</dbReference>
<protein>
    <submittedName>
        <fullName evidence="6">Pyrimidine-nucleoside phosphorylase</fullName>
        <ecNumber evidence="6">2.4.2.2</ecNumber>
    </submittedName>
</protein>
<gene>
    <name evidence="6" type="primary">pyn</name>
    <name evidence="6" type="ORF">HMPREF1316_0760</name>
</gene>
<name>U2USX2_9ACTN</name>
<dbReference type="Pfam" id="PF02885">
    <property type="entry name" value="Glycos_trans_3N"/>
    <property type="match status" value="1"/>
</dbReference>
<dbReference type="STRING" id="1125712.HMPREF1316_0760"/>
<evidence type="ECO:0000256" key="3">
    <source>
        <dbReference type="ARBA" id="ARBA00022676"/>
    </source>
</evidence>
<dbReference type="RefSeq" id="WP_021727268.1">
    <property type="nucleotide sequence ID" value="NZ_AWEZ01000069.1"/>
</dbReference>
<evidence type="ECO:0000259" key="5">
    <source>
        <dbReference type="SMART" id="SM00941"/>
    </source>
</evidence>
<dbReference type="GO" id="GO:0006213">
    <property type="term" value="P:pyrimidine nucleoside metabolic process"/>
    <property type="evidence" value="ECO:0007669"/>
    <property type="project" value="InterPro"/>
</dbReference>
<dbReference type="Gene3D" id="1.20.970.10">
    <property type="entry name" value="Transferase, Pyrimidine Nucleoside Phosphorylase, Chain C"/>
    <property type="match status" value="1"/>
</dbReference>
<accession>U2USX2</accession>
<proteinExistence type="inferred from homology"/>
<dbReference type="InterPro" id="IPR036566">
    <property type="entry name" value="PYNP-like_C_sf"/>
</dbReference>
<dbReference type="PIRSF" id="PIRSF000478">
    <property type="entry name" value="TP_PyNP"/>
    <property type="match status" value="1"/>
</dbReference>
<organism evidence="6 7">
    <name type="scientific">Olsenella profusa F0195</name>
    <dbReference type="NCBI Taxonomy" id="1125712"/>
    <lineage>
        <taxon>Bacteria</taxon>
        <taxon>Bacillati</taxon>
        <taxon>Actinomycetota</taxon>
        <taxon>Coriobacteriia</taxon>
        <taxon>Coriobacteriales</taxon>
        <taxon>Atopobiaceae</taxon>
        <taxon>Olsenella</taxon>
    </lineage>
</organism>
<evidence type="ECO:0000313" key="7">
    <source>
        <dbReference type="Proteomes" id="UP000016638"/>
    </source>
</evidence>
<dbReference type="eggNOG" id="COG0213">
    <property type="taxonomic scope" value="Bacteria"/>
</dbReference>
<evidence type="ECO:0000313" key="6">
    <source>
        <dbReference type="EMBL" id="ERL06212.1"/>
    </source>
</evidence>
<dbReference type="NCBIfam" id="TIGR02644">
    <property type="entry name" value="Y_phosphoryl"/>
    <property type="match status" value="1"/>
</dbReference>
<dbReference type="NCBIfam" id="NF004490">
    <property type="entry name" value="PRK05820.1"/>
    <property type="match status" value="1"/>
</dbReference>
<dbReference type="Pfam" id="PF07831">
    <property type="entry name" value="PYNP_C"/>
    <property type="match status" value="1"/>
</dbReference>
<dbReference type="PANTHER" id="PTHR10515:SF0">
    <property type="entry name" value="THYMIDINE PHOSPHORYLASE"/>
    <property type="match status" value="1"/>
</dbReference>
<dbReference type="SMART" id="SM00941">
    <property type="entry name" value="PYNP_C"/>
    <property type="match status" value="1"/>
</dbReference>
<dbReference type="GO" id="GO:0009032">
    <property type="term" value="F:thymidine phosphorylase activity"/>
    <property type="evidence" value="ECO:0007669"/>
    <property type="project" value="TreeGrafter"/>
</dbReference>
<dbReference type="InterPro" id="IPR036320">
    <property type="entry name" value="Glycosyl_Trfase_fam3_N_dom_sf"/>
</dbReference>
<keyword evidence="4 6" id="KW-0808">Transferase</keyword>
<dbReference type="Pfam" id="PF00591">
    <property type="entry name" value="Glycos_transf_3"/>
    <property type="match status" value="1"/>
</dbReference>
<evidence type="ECO:0000256" key="2">
    <source>
        <dbReference type="ARBA" id="ARBA00011738"/>
    </source>
</evidence>
<dbReference type="GO" id="GO:0005829">
    <property type="term" value="C:cytosol"/>
    <property type="evidence" value="ECO:0007669"/>
    <property type="project" value="TreeGrafter"/>
</dbReference>
<dbReference type="InterPro" id="IPR018090">
    <property type="entry name" value="Pyrmidine_PPas_bac/euk"/>
</dbReference>
<dbReference type="FunFam" id="3.40.1030.10:FF:000003">
    <property type="entry name" value="Pyrimidine-nucleoside phosphorylase"/>
    <property type="match status" value="1"/>
</dbReference>
<comment type="caution">
    <text evidence="6">The sequence shown here is derived from an EMBL/GenBank/DDBJ whole genome shotgun (WGS) entry which is preliminary data.</text>
</comment>
<feature type="domain" description="Pyrimidine nucleoside phosphorylase C-terminal" evidence="5">
    <location>
        <begin position="345"/>
        <end position="419"/>
    </location>
</feature>
<dbReference type="SUPFAM" id="SSF47648">
    <property type="entry name" value="Nucleoside phosphorylase/phosphoribosyltransferase N-terminal domain"/>
    <property type="match status" value="1"/>
</dbReference>
<comment type="similarity">
    <text evidence="1">Belongs to the thymidine/pyrimidine-nucleoside phosphorylase family.</text>
</comment>
<keyword evidence="3 6" id="KW-0328">Glycosyltransferase</keyword>
<keyword evidence="7" id="KW-1185">Reference proteome</keyword>
<dbReference type="InterPro" id="IPR017872">
    <property type="entry name" value="Pyrmidine_PPase_CS"/>
</dbReference>
<dbReference type="EMBL" id="AWEZ01000069">
    <property type="protein sequence ID" value="ERL06212.1"/>
    <property type="molecule type" value="Genomic_DNA"/>
</dbReference>
<dbReference type="GO" id="GO:0004645">
    <property type="term" value="F:1,4-alpha-oligoglucan phosphorylase activity"/>
    <property type="evidence" value="ECO:0007669"/>
    <property type="project" value="InterPro"/>
</dbReference>
<dbReference type="InterPro" id="IPR000053">
    <property type="entry name" value="Thymidine/pyrmidine_PPase"/>
</dbReference>